<feature type="compositionally biased region" description="Basic and acidic residues" evidence="1">
    <location>
        <begin position="311"/>
        <end position="321"/>
    </location>
</feature>
<dbReference type="Proteomes" id="UP000318571">
    <property type="component" value="Chromosome 5"/>
</dbReference>
<keyword evidence="3" id="KW-1185">Reference proteome</keyword>
<proteinExistence type="predicted"/>
<accession>A0A553PH27</accession>
<evidence type="ECO:0000256" key="1">
    <source>
        <dbReference type="SAM" id="MobiDB-lite"/>
    </source>
</evidence>
<sequence>MDQQPPITQAELVHELVSWEPCPPTPLTQPKATSTKRYSGLRFHCPTCRKTSGCHSSHRTHVKKQACSASPACDAEHAHHKIQLDFGSPVEALAWFHAQELDRFFAIESSRPKFQVYRCNQRASHQARPRKRTQKLQACSAKITFREALMCKCDPVAYQICPDEQTRTLVYGCLTHSHALEPHRTRWSKVTKERTLAWVREGLPVEAIIAESAALADQDPMQKPLSRSDIYRMAKTANLSDVQVSSPELDLTYVEDFKQIREKFQQIDNFMKSNNFTHARKRTLVNSLLIQPINDVTMPTLKITPTSHVLNSDRKRAHQSENRSLSRQKKTQLLAKENCSSS</sequence>
<dbReference type="AlphaFoldDB" id="A0A553PH27"/>
<evidence type="ECO:0000313" key="3">
    <source>
        <dbReference type="Proteomes" id="UP000318571"/>
    </source>
</evidence>
<dbReference type="EMBL" id="VCGU01000004">
    <property type="protein sequence ID" value="TRY76990.1"/>
    <property type="molecule type" value="Genomic_DNA"/>
</dbReference>
<gene>
    <name evidence="2" type="ORF">TCAL_10209</name>
</gene>
<protein>
    <submittedName>
        <fullName evidence="2">Uncharacterized protein</fullName>
    </submittedName>
</protein>
<evidence type="ECO:0000313" key="2">
    <source>
        <dbReference type="EMBL" id="TRY76990.1"/>
    </source>
</evidence>
<comment type="caution">
    <text evidence="2">The sequence shown here is derived from an EMBL/GenBank/DDBJ whole genome shotgun (WGS) entry which is preliminary data.</text>
</comment>
<reference evidence="2 3" key="1">
    <citation type="journal article" date="2018" name="Nat. Ecol. Evol.">
        <title>Genomic signatures of mitonuclear coevolution across populations of Tigriopus californicus.</title>
        <authorList>
            <person name="Barreto F.S."/>
            <person name="Watson E.T."/>
            <person name="Lima T.G."/>
            <person name="Willett C.S."/>
            <person name="Edmands S."/>
            <person name="Li W."/>
            <person name="Burton R.S."/>
        </authorList>
    </citation>
    <scope>NUCLEOTIDE SEQUENCE [LARGE SCALE GENOMIC DNA]</scope>
    <source>
        <strain evidence="2 3">San Diego</strain>
    </source>
</reference>
<name>A0A553PH27_TIGCA</name>
<organism evidence="2 3">
    <name type="scientific">Tigriopus californicus</name>
    <name type="common">Marine copepod</name>
    <dbReference type="NCBI Taxonomy" id="6832"/>
    <lineage>
        <taxon>Eukaryota</taxon>
        <taxon>Metazoa</taxon>
        <taxon>Ecdysozoa</taxon>
        <taxon>Arthropoda</taxon>
        <taxon>Crustacea</taxon>
        <taxon>Multicrustacea</taxon>
        <taxon>Hexanauplia</taxon>
        <taxon>Copepoda</taxon>
        <taxon>Harpacticoida</taxon>
        <taxon>Harpacticidae</taxon>
        <taxon>Tigriopus</taxon>
    </lineage>
</organism>
<feature type="region of interest" description="Disordered" evidence="1">
    <location>
        <begin position="308"/>
        <end position="342"/>
    </location>
</feature>